<name>A0AAD0UTE9_9LEPT</name>
<dbReference type="PRINTS" id="PR01415">
    <property type="entry name" value="ANKYRIN"/>
</dbReference>
<dbReference type="SMART" id="SM00248">
    <property type="entry name" value="ANK"/>
    <property type="match status" value="8"/>
</dbReference>
<proteinExistence type="predicted"/>
<evidence type="ECO:0000313" key="4">
    <source>
        <dbReference type="EMBL" id="AYV57134.1"/>
    </source>
</evidence>
<feature type="repeat" description="ANK" evidence="3">
    <location>
        <begin position="35"/>
        <end position="64"/>
    </location>
</feature>
<feature type="repeat" description="ANK" evidence="3">
    <location>
        <begin position="130"/>
        <end position="162"/>
    </location>
</feature>
<dbReference type="InterPro" id="IPR002110">
    <property type="entry name" value="Ankyrin_rpt"/>
</dbReference>
<dbReference type="RefSeq" id="WP_123180154.1">
    <property type="nucleotide sequence ID" value="NZ_CP033614.1"/>
</dbReference>
<evidence type="ECO:0008006" key="6">
    <source>
        <dbReference type="Google" id="ProtNLM"/>
    </source>
</evidence>
<dbReference type="InterPro" id="IPR036770">
    <property type="entry name" value="Ankyrin_rpt-contain_sf"/>
</dbReference>
<dbReference type="Pfam" id="PF13637">
    <property type="entry name" value="Ank_4"/>
    <property type="match status" value="1"/>
</dbReference>
<keyword evidence="2 3" id="KW-0040">ANK repeat</keyword>
<dbReference type="PROSITE" id="PS50297">
    <property type="entry name" value="ANK_REP_REGION"/>
    <property type="match status" value="5"/>
</dbReference>
<accession>A0AAD0UTE9</accession>
<evidence type="ECO:0000256" key="3">
    <source>
        <dbReference type="PROSITE-ProRule" id="PRU00023"/>
    </source>
</evidence>
<dbReference type="KEGG" id="lkm:EFP84_17550"/>
<feature type="repeat" description="ANK" evidence="3">
    <location>
        <begin position="2"/>
        <end position="34"/>
    </location>
</feature>
<dbReference type="PANTHER" id="PTHR24198:SF165">
    <property type="entry name" value="ANKYRIN REPEAT-CONTAINING PROTEIN-RELATED"/>
    <property type="match status" value="1"/>
</dbReference>
<dbReference type="Pfam" id="PF12796">
    <property type="entry name" value="Ank_2"/>
    <property type="match status" value="2"/>
</dbReference>
<gene>
    <name evidence="4" type="ORF">EFP84_17550</name>
</gene>
<evidence type="ECO:0000256" key="2">
    <source>
        <dbReference type="ARBA" id="ARBA00023043"/>
    </source>
</evidence>
<keyword evidence="1" id="KW-0677">Repeat</keyword>
<feature type="repeat" description="ANK" evidence="3">
    <location>
        <begin position="163"/>
        <end position="195"/>
    </location>
</feature>
<dbReference type="EMBL" id="CP033614">
    <property type="protein sequence ID" value="AYV57134.1"/>
    <property type="molecule type" value="Genomic_DNA"/>
</dbReference>
<feature type="repeat" description="ANK" evidence="3">
    <location>
        <begin position="234"/>
        <end position="266"/>
    </location>
</feature>
<dbReference type="SUPFAM" id="SSF48403">
    <property type="entry name" value="Ankyrin repeat"/>
    <property type="match status" value="1"/>
</dbReference>
<reference evidence="4 5" key="1">
    <citation type="submission" date="2018-11" db="EMBL/GenBank/DDBJ databases">
        <title>Complete genome sequence of Leptospira kmetyi isolate LS 001/16 from soil sample associated with a leptospirosis patient in Kelantan.</title>
        <authorList>
            <person name="Muhammad Yusoff F."/>
            <person name="Muhammad Yusoff S."/>
            <person name="Ahmad M.N."/>
            <person name="Yusof N.Y."/>
            <person name="Aziah I."/>
        </authorList>
    </citation>
    <scope>NUCLEOTIDE SEQUENCE [LARGE SCALE GENOMIC DNA]</scope>
    <source>
        <strain evidence="4 5">LS 001/16</strain>
    </source>
</reference>
<evidence type="ECO:0000313" key="5">
    <source>
        <dbReference type="Proteomes" id="UP000276407"/>
    </source>
</evidence>
<feature type="repeat" description="ANK" evidence="3">
    <location>
        <begin position="66"/>
        <end position="98"/>
    </location>
</feature>
<dbReference type="PROSITE" id="PS50088">
    <property type="entry name" value="ANK_REPEAT"/>
    <property type="match status" value="7"/>
</dbReference>
<dbReference type="PANTHER" id="PTHR24198">
    <property type="entry name" value="ANKYRIN REPEAT AND PROTEIN KINASE DOMAIN-CONTAINING PROTEIN"/>
    <property type="match status" value="1"/>
</dbReference>
<feature type="repeat" description="ANK" evidence="3">
    <location>
        <begin position="197"/>
        <end position="233"/>
    </location>
</feature>
<organism evidence="4 5">
    <name type="scientific">Leptospira kmetyi</name>
    <dbReference type="NCBI Taxonomy" id="408139"/>
    <lineage>
        <taxon>Bacteria</taxon>
        <taxon>Pseudomonadati</taxon>
        <taxon>Spirochaetota</taxon>
        <taxon>Spirochaetia</taxon>
        <taxon>Leptospirales</taxon>
        <taxon>Leptospiraceae</taxon>
        <taxon>Leptospira</taxon>
    </lineage>
</organism>
<dbReference type="AlphaFoldDB" id="A0AAD0UTE9"/>
<protein>
    <recommendedName>
        <fullName evidence="6">Ankyrin repeat domain-containing protein</fullName>
    </recommendedName>
</protein>
<evidence type="ECO:0000256" key="1">
    <source>
        <dbReference type="ARBA" id="ARBA00022737"/>
    </source>
</evidence>
<dbReference type="Proteomes" id="UP000276407">
    <property type="component" value="Chromosome 1"/>
</dbReference>
<dbReference type="Gene3D" id="1.25.40.20">
    <property type="entry name" value="Ankyrin repeat-containing domain"/>
    <property type="match status" value="3"/>
</dbReference>
<sequence length="296" mass="32782">MAQKISVHDASQNGDLEMLRLLIEKGENINAKNKNGFTPLHLAKNLETAKLLIQSGADVNARDKDSGNTPFHVSIQFNQTRIAKLLIENGADINAKNDSLRTPIFFADRESTLKFLLESGAVLDDQKDAFGRAPLYYSILHERLKVAKLLIQSGADINVPDERGMTPLIFAIRSELFEFSKLLIEQGADPNLKDEKDGKTPLMFLLGGTFLKKNLDLAESILQKGADIDATSNSGSTALHFATFHNDLEAVRFLLDRGAQTNLKNRFDKTPLNIAIENNHAEIVALLKEFPESKNS</sequence>